<keyword evidence="4" id="KW-0949">S-adenosyl-L-methionine</keyword>
<dbReference type="GO" id="GO:0008171">
    <property type="term" value="F:O-methyltransferase activity"/>
    <property type="evidence" value="ECO:0007669"/>
    <property type="project" value="InterPro"/>
</dbReference>
<organism evidence="8 9">
    <name type="scientific">Populus tomentosa</name>
    <name type="common">Chinese white poplar</name>
    <dbReference type="NCBI Taxonomy" id="118781"/>
    <lineage>
        <taxon>Eukaryota</taxon>
        <taxon>Viridiplantae</taxon>
        <taxon>Streptophyta</taxon>
        <taxon>Embryophyta</taxon>
        <taxon>Tracheophyta</taxon>
        <taxon>Spermatophyta</taxon>
        <taxon>Magnoliopsida</taxon>
        <taxon>eudicotyledons</taxon>
        <taxon>Gunneridae</taxon>
        <taxon>Pentapetalae</taxon>
        <taxon>rosids</taxon>
        <taxon>fabids</taxon>
        <taxon>Malpighiales</taxon>
        <taxon>Salicaceae</taxon>
        <taxon>Saliceae</taxon>
        <taxon>Populus</taxon>
    </lineage>
</organism>
<gene>
    <name evidence="8" type="ORF">POTOM_045702</name>
</gene>
<comment type="caution">
    <text evidence="8">The sequence shown here is derived from an EMBL/GenBank/DDBJ whole genome shotgun (WGS) entry which is preliminary data.</text>
</comment>
<dbReference type="Proteomes" id="UP000886885">
    <property type="component" value="Chromosome 13D"/>
</dbReference>
<dbReference type="GO" id="GO:0008757">
    <property type="term" value="F:S-adenosylmethionine-dependent methyltransferase activity"/>
    <property type="evidence" value="ECO:0007669"/>
    <property type="project" value="UniProtKB-ARBA"/>
</dbReference>
<accession>A0A8X7YE96</accession>
<dbReference type="InterPro" id="IPR016461">
    <property type="entry name" value="COMT-like"/>
</dbReference>
<evidence type="ECO:0000256" key="3">
    <source>
        <dbReference type="ARBA" id="ARBA00022679"/>
    </source>
</evidence>
<dbReference type="PANTHER" id="PTHR11746">
    <property type="entry name" value="O-METHYLTRANSFERASE"/>
    <property type="match status" value="1"/>
</dbReference>
<dbReference type="GO" id="GO:0009717">
    <property type="term" value="P:isoflavonoid biosynthetic process"/>
    <property type="evidence" value="ECO:0007669"/>
    <property type="project" value="UniProtKB-ARBA"/>
</dbReference>
<evidence type="ECO:0000256" key="1">
    <source>
        <dbReference type="ARBA" id="ARBA00001933"/>
    </source>
</evidence>
<evidence type="ECO:0000259" key="7">
    <source>
        <dbReference type="Pfam" id="PF08100"/>
    </source>
</evidence>
<dbReference type="InterPro" id="IPR022657">
    <property type="entry name" value="De-COase2_CS"/>
</dbReference>
<dbReference type="Pfam" id="PF08100">
    <property type="entry name" value="Dimerisation"/>
    <property type="match status" value="1"/>
</dbReference>
<keyword evidence="9" id="KW-1185">Reference proteome</keyword>
<dbReference type="FunFam" id="3.40.50.150:FF:001138">
    <property type="match status" value="1"/>
</dbReference>
<keyword evidence="3" id="KW-0808">Transferase</keyword>
<evidence type="ECO:0000313" key="9">
    <source>
        <dbReference type="Proteomes" id="UP000886885"/>
    </source>
</evidence>
<dbReference type="InterPro" id="IPR001077">
    <property type="entry name" value="COMT_C"/>
</dbReference>
<dbReference type="FunFam" id="1.10.10.10:FF:000213">
    <property type="entry name" value="Coniferyl alcohol 9-O-methyltransferase"/>
    <property type="match status" value="1"/>
</dbReference>
<dbReference type="AlphaFoldDB" id="A0A8X7YE96"/>
<evidence type="ECO:0000256" key="2">
    <source>
        <dbReference type="ARBA" id="ARBA00022603"/>
    </source>
</evidence>
<sequence>MTLSELVSALPIHPSKAQYVHRLMRILVHSGQSLEYETSFTFVLDPVLTKPWDCLSTWFQNDDRIAFSVAHEKTPREYAGQDPRINNLVNDAMASDSILASKLVVNKCKGIFEGVSSLVDVGGGLGTTAKGITEAFPHMDCTVESLLLVHIYYLKSMELISEESASELLQAQAHVWNHIFNFINSMTLKCAVQLGIPDVIQKHGKPMTLSELVSALPIHPSKAQYVHRLMRILVHSGFISQQNLNGVDNQEAYSLTQSARLLLKDNPWSVRPLLLFVLDPVLTKPWDCLSTWFQNDDRGAFSVAHEKTPWESAGQDPRINNLVNDAMASDSILASKLVVSKCKGIFEGVSSLVDVGGGLGTMAKGIAEAFPHMDCTVFDLPHVVSDLQGGKNLKYVGGDMFDAVPPANALLLYYERFIGLCVIYQPFHPYTYKKIGVRQGTACIRKKTYPPSSFIHFIYLMANEKQWVLHDWSDEDCVKILKRCKEAITSKGQQKAGKVIIIDMVRENQNGDEGSIETQLLFDLEMMVAASGMERNEKEWAKLFFDAGFLNYKIHPVLGTRALIELYP</sequence>
<feature type="domain" description="O-methyltransferase dimerisation" evidence="7">
    <location>
        <begin position="176"/>
        <end position="265"/>
    </location>
</feature>
<feature type="domain" description="O-methyltransferase C-terminal" evidence="6">
    <location>
        <begin position="466"/>
        <end position="549"/>
    </location>
</feature>
<proteinExistence type="predicted"/>
<evidence type="ECO:0000256" key="5">
    <source>
        <dbReference type="ARBA" id="ARBA00023239"/>
    </source>
</evidence>
<reference evidence="8" key="1">
    <citation type="journal article" date="2020" name="bioRxiv">
        <title>Hybrid origin of Populus tomentosa Carr. identified through genome sequencing and phylogenomic analysis.</title>
        <authorList>
            <person name="An X."/>
            <person name="Gao K."/>
            <person name="Chen Z."/>
            <person name="Li J."/>
            <person name="Yang X."/>
            <person name="Yang X."/>
            <person name="Zhou J."/>
            <person name="Guo T."/>
            <person name="Zhao T."/>
            <person name="Huang S."/>
            <person name="Miao D."/>
            <person name="Khan W.U."/>
            <person name="Rao P."/>
            <person name="Ye M."/>
            <person name="Lei B."/>
            <person name="Liao W."/>
            <person name="Wang J."/>
            <person name="Ji L."/>
            <person name="Li Y."/>
            <person name="Guo B."/>
            <person name="Mustafa N.S."/>
            <person name="Li S."/>
            <person name="Yun Q."/>
            <person name="Keller S.R."/>
            <person name="Mao J."/>
            <person name="Zhang R."/>
            <person name="Strauss S.H."/>
        </authorList>
    </citation>
    <scope>NUCLEOTIDE SEQUENCE</scope>
    <source>
        <strain evidence="8">GM15</strain>
        <tissue evidence="8">Leaf</tissue>
    </source>
</reference>
<keyword evidence="2" id="KW-0489">Methyltransferase</keyword>
<dbReference type="OrthoDB" id="816206at2759"/>
<keyword evidence="5" id="KW-0456">Lyase</keyword>
<dbReference type="InterPro" id="IPR012967">
    <property type="entry name" value="COMT_dimerisation"/>
</dbReference>
<dbReference type="EMBL" id="JAAWWB010000026">
    <property type="protein sequence ID" value="KAG6751183.1"/>
    <property type="molecule type" value="Genomic_DNA"/>
</dbReference>
<dbReference type="PROSITE" id="PS00879">
    <property type="entry name" value="ODR_DC_2_2"/>
    <property type="match status" value="2"/>
</dbReference>
<evidence type="ECO:0000313" key="8">
    <source>
        <dbReference type="EMBL" id="KAG6751183.1"/>
    </source>
</evidence>
<dbReference type="Pfam" id="PF00891">
    <property type="entry name" value="Methyltransf_2"/>
    <property type="match status" value="3"/>
</dbReference>
<feature type="domain" description="O-methyltransferase C-terminal" evidence="6">
    <location>
        <begin position="286"/>
        <end position="412"/>
    </location>
</feature>
<name>A0A8X7YE96_POPTO</name>
<feature type="domain" description="O-methyltransferase C-terminal" evidence="6">
    <location>
        <begin position="52"/>
        <end position="143"/>
    </location>
</feature>
<protein>
    <submittedName>
        <fullName evidence="8">Uncharacterized protein</fullName>
    </submittedName>
</protein>
<dbReference type="GO" id="GO:0046983">
    <property type="term" value="F:protein dimerization activity"/>
    <property type="evidence" value="ECO:0007669"/>
    <property type="project" value="InterPro"/>
</dbReference>
<dbReference type="GO" id="GO:0032259">
    <property type="term" value="P:methylation"/>
    <property type="evidence" value="ECO:0007669"/>
    <property type="project" value="UniProtKB-KW"/>
</dbReference>
<evidence type="ECO:0000256" key="4">
    <source>
        <dbReference type="ARBA" id="ARBA00022691"/>
    </source>
</evidence>
<dbReference type="PROSITE" id="PS51683">
    <property type="entry name" value="SAM_OMT_II"/>
    <property type="match status" value="1"/>
</dbReference>
<evidence type="ECO:0000259" key="6">
    <source>
        <dbReference type="Pfam" id="PF00891"/>
    </source>
</evidence>
<comment type="cofactor">
    <cofactor evidence="1">
        <name>pyridoxal 5'-phosphate</name>
        <dbReference type="ChEBI" id="CHEBI:597326"/>
    </cofactor>
</comment>